<dbReference type="PROSITE" id="PS51375">
    <property type="entry name" value="PPR"/>
    <property type="match status" value="1"/>
</dbReference>
<evidence type="ECO:0000313" key="6">
    <source>
        <dbReference type="RefSeq" id="XP_020992023.2"/>
    </source>
</evidence>
<feature type="region of interest" description="Disordered" evidence="3">
    <location>
        <begin position="124"/>
        <end position="173"/>
    </location>
</feature>
<dbReference type="InterPro" id="IPR011990">
    <property type="entry name" value="TPR-like_helical_dom_sf"/>
</dbReference>
<evidence type="ECO:0000313" key="5">
    <source>
        <dbReference type="Proteomes" id="UP000515211"/>
    </source>
</evidence>
<proteinExistence type="predicted"/>
<feature type="transmembrane region" description="Helical" evidence="4">
    <location>
        <begin position="7"/>
        <end position="28"/>
    </location>
</feature>
<dbReference type="RefSeq" id="XP_020992023.2">
    <property type="nucleotide sequence ID" value="XM_021136364.2"/>
</dbReference>
<dbReference type="Pfam" id="PF01535">
    <property type="entry name" value="PPR"/>
    <property type="match status" value="1"/>
</dbReference>
<reference evidence="5" key="1">
    <citation type="journal article" date="2016" name="Nat. Genet.">
        <title>The genome sequences of Arachis duranensis and Arachis ipaensis, the diploid ancestors of cultivated peanut.</title>
        <authorList>
            <person name="Bertioli D.J."/>
            <person name="Cannon S.B."/>
            <person name="Froenicke L."/>
            <person name="Huang G."/>
            <person name="Farmer A.D."/>
            <person name="Cannon E.K."/>
            <person name="Liu X."/>
            <person name="Gao D."/>
            <person name="Clevenger J."/>
            <person name="Dash S."/>
            <person name="Ren L."/>
            <person name="Moretzsohn M.C."/>
            <person name="Shirasawa K."/>
            <person name="Huang W."/>
            <person name="Vidigal B."/>
            <person name="Abernathy B."/>
            <person name="Chu Y."/>
            <person name="Niederhuth C.E."/>
            <person name="Umale P."/>
            <person name="Araujo A.C."/>
            <person name="Kozik A."/>
            <person name="Kim K.D."/>
            <person name="Burow M.D."/>
            <person name="Varshney R.K."/>
            <person name="Wang X."/>
            <person name="Zhang X."/>
            <person name="Barkley N."/>
            <person name="Guimaraes P.M."/>
            <person name="Isobe S."/>
            <person name="Guo B."/>
            <person name="Liao B."/>
            <person name="Stalker H.T."/>
            <person name="Schmitz R.J."/>
            <person name="Scheffler B.E."/>
            <person name="Leal-Bertioli S.C."/>
            <person name="Xun X."/>
            <person name="Jackson S.A."/>
            <person name="Michelmore R."/>
            <person name="Ozias-Akins P."/>
        </authorList>
    </citation>
    <scope>NUCLEOTIDE SEQUENCE [LARGE SCALE GENOMIC DNA]</scope>
    <source>
        <strain evidence="5">cv. V14167</strain>
    </source>
</reference>
<organism evidence="5 6">
    <name type="scientific">Arachis duranensis</name>
    <name type="common">Wild peanut</name>
    <dbReference type="NCBI Taxonomy" id="130453"/>
    <lineage>
        <taxon>Eukaryota</taxon>
        <taxon>Viridiplantae</taxon>
        <taxon>Streptophyta</taxon>
        <taxon>Embryophyta</taxon>
        <taxon>Tracheophyta</taxon>
        <taxon>Spermatophyta</taxon>
        <taxon>Magnoliopsida</taxon>
        <taxon>eudicotyledons</taxon>
        <taxon>Gunneridae</taxon>
        <taxon>Pentapetalae</taxon>
        <taxon>rosids</taxon>
        <taxon>fabids</taxon>
        <taxon>Fabales</taxon>
        <taxon>Fabaceae</taxon>
        <taxon>Papilionoideae</taxon>
        <taxon>50 kb inversion clade</taxon>
        <taxon>dalbergioids sensu lato</taxon>
        <taxon>Dalbergieae</taxon>
        <taxon>Pterocarpus clade</taxon>
        <taxon>Arachis</taxon>
    </lineage>
</organism>
<evidence type="ECO:0000256" key="3">
    <source>
        <dbReference type="SAM" id="MobiDB-lite"/>
    </source>
</evidence>
<dbReference type="KEGG" id="adu:110278117"/>
<dbReference type="InterPro" id="IPR046960">
    <property type="entry name" value="PPR_At4g14850-like_plant"/>
</dbReference>
<dbReference type="AlphaFoldDB" id="A0A6P5NA29"/>
<evidence type="ECO:0000256" key="4">
    <source>
        <dbReference type="SAM" id="Phobius"/>
    </source>
</evidence>
<keyword evidence="5" id="KW-1185">Reference proteome</keyword>
<dbReference type="GO" id="GO:0003723">
    <property type="term" value="F:RNA binding"/>
    <property type="evidence" value="ECO:0007669"/>
    <property type="project" value="InterPro"/>
</dbReference>
<dbReference type="Gene3D" id="1.25.40.10">
    <property type="entry name" value="Tetratricopeptide repeat domain"/>
    <property type="match status" value="1"/>
</dbReference>
<keyword evidence="4" id="KW-0472">Membrane</keyword>
<feature type="repeat" description="PPR" evidence="2">
    <location>
        <begin position="252"/>
        <end position="286"/>
    </location>
</feature>
<feature type="compositionally biased region" description="Polar residues" evidence="3">
    <location>
        <begin position="127"/>
        <end position="136"/>
    </location>
</feature>
<keyword evidence="4" id="KW-0812">Transmembrane</keyword>
<feature type="compositionally biased region" description="Basic and acidic residues" evidence="3">
    <location>
        <begin position="156"/>
        <end position="167"/>
    </location>
</feature>
<accession>A0A6P5NA29</accession>
<protein>
    <submittedName>
        <fullName evidence="6">Pentatricopeptide repeat-containing protein At1g71460, chloroplastic-like</fullName>
    </submittedName>
</protein>
<dbReference type="GeneID" id="110278117"/>
<sequence>MSQPFTIIIFIFFTITITTTSITSITSITVTSAPPQPPPFTTTSVTTYTVAPLSLLLPLFSPPLSPSSHSSMELKLHSSMASLGPVPRKLNTVISSHSKFPHFSPLKPSNCSLPSTPLCSYAVPDSKNPTTNSNKVQPRRKNATPTGRFAQKTQTSRKENLPREPKPKLHNTHNRVDQNRQNALFDATTLNVNLIELCEEGKLAEALELMGQGSVADYGVFLAMLNLCEGTRSLEYGKRVHEFLRRSRFRGEVELNNRLIGMYVKCGNMNIARKVFDRMPERNMSSWHLMIIGYTENGAVVSGLSGGEKRGRRRERGVAVWVVAGGCGEGRWLWRC</sequence>
<gene>
    <name evidence="6" type="primary">LOC110278117</name>
</gene>
<dbReference type="InterPro" id="IPR002885">
    <property type="entry name" value="PPR_rpt"/>
</dbReference>
<keyword evidence="1" id="KW-0677">Repeat</keyword>
<dbReference type="Proteomes" id="UP000515211">
    <property type="component" value="Chromosome 1"/>
</dbReference>
<name>A0A6P5NA29_ARADU</name>
<dbReference type="PANTHER" id="PTHR47926:SF353">
    <property type="entry name" value="DYW DOMAIN-CONTAINING PROTEIN"/>
    <property type="match status" value="1"/>
</dbReference>
<keyword evidence="4" id="KW-1133">Transmembrane helix</keyword>
<reference evidence="6" key="2">
    <citation type="submission" date="2025-08" db="UniProtKB">
        <authorList>
            <consortium name="RefSeq"/>
        </authorList>
    </citation>
    <scope>IDENTIFICATION</scope>
    <source>
        <tissue evidence="6">Whole plant</tissue>
    </source>
</reference>
<evidence type="ECO:0000256" key="1">
    <source>
        <dbReference type="ARBA" id="ARBA00022737"/>
    </source>
</evidence>
<dbReference type="PANTHER" id="PTHR47926">
    <property type="entry name" value="PENTATRICOPEPTIDE REPEAT-CONTAINING PROTEIN"/>
    <property type="match status" value="1"/>
</dbReference>
<evidence type="ECO:0000256" key="2">
    <source>
        <dbReference type="PROSITE-ProRule" id="PRU00708"/>
    </source>
</evidence>
<dbReference type="GO" id="GO:0009451">
    <property type="term" value="P:RNA modification"/>
    <property type="evidence" value="ECO:0007669"/>
    <property type="project" value="InterPro"/>
</dbReference>